<dbReference type="Gene3D" id="3.40.47.10">
    <property type="match status" value="2"/>
</dbReference>
<evidence type="ECO:0000256" key="3">
    <source>
        <dbReference type="ARBA" id="ARBA00023315"/>
    </source>
</evidence>
<dbReference type="PANTHER" id="PTHR11877">
    <property type="entry name" value="HYDROXYMETHYLGLUTARYL-COA SYNTHASE"/>
    <property type="match status" value="1"/>
</dbReference>
<accession>A0A2M8QFE5</accession>
<reference evidence="7 8" key="1">
    <citation type="submission" date="2017-11" db="EMBL/GenBank/DDBJ databases">
        <title>Evolution of Phototrophy in the Chloroflexi Phylum Driven by Horizontal Gene Transfer.</title>
        <authorList>
            <person name="Ward L.M."/>
            <person name="Hemp J."/>
            <person name="Shih P.M."/>
            <person name="Mcglynn S.E."/>
            <person name="Fischer W."/>
        </authorList>
    </citation>
    <scope>NUCLEOTIDE SEQUENCE [LARGE SCALE GENOMIC DNA]</scope>
    <source>
        <strain evidence="7">JP3_7</strain>
    </source>
</reference>
<dbReference type="InterPro" id="IPR016039">
    <property type="entry name" value="Thiolase-like"/>
</dbReference>
<keyword evidence="2" id="KW-0808">Transferase</keyword>
<dbReference type="InterPro" id="IPR012328">
    <property type="entry name" value="Chalcone/stilbene_synt_C"/>
</dbReference>
<dbReference type="Proteomes" id="UP000230790">
    <property type="component" value="Unassembled WGS sequence"/>
</dbReference>
<keyword evidence="3" id="KW-0012">Acyltransferase</keyword>
<evidence type="ECO:0000313" key="8">
    <source>
        <dbReference type="Proteomes" id="UP000230790"/>
    </source>
</evidence>
<dbReference type="GO" id="GO:0030639">
    <property type="term" value="P:polyketide biosynthetic process"/>
    <property type="evidence" value="ECO:0007669"/>
    <property type="project" value="TreeGrafter"/>
</dbReference>
<evidence type="ECO:0000259" key="6">
    <source>
        <dbReference type="Pfam" id="PF02797"/>
    </source>
</evidence>
<dbReference type="SUPFAM" id="SSF53901">
    <property type="entry name" value="Thiolase-like"/>
    <property type="match status" value="2"/>
</dbReference>
<dbReference type="InterPro" id="IPR001099">
    <property type="entry name" value="Chalcone/stilbene_synt_N"/>
</dbReference>
<dbReference type="CDD" id="cd00831">
    <property type="entry name" value="CHS_like"/>
    <property type="match status" value="1"/>
</dbReference>
<name>A0A2M8QFE5_9CHLR</name>
<dbReference type="AlphaFoldDB" id="A0A2M8QFE5"/>
<dbReference type="GO" id="GO:0016747">
    <property type="term" value="F:acyltransferase activity, transferring groups other than amino-acyl groups"/>
    <property type="evidence" value="ECO:0007669"/>
    <property type="project" value="InterPro"/>
</dbReference>
<dbReference type="Pfam" id="PF02797">
    <property type="entry name" value="Chal_sti_synt_C"/>
    <property type="match status" value="1"/>
</dbReference>
<evidence type="ECO:0000256" key="4">
    <source>
        <dbReference type="PIRSR" id="PIRSR000451-1"/>
    </source>
</evidence>
<feature type="domain" description="Chalcone/stilbene synthase N-terminal" evidence="5">
    <location>
        <begin position="2"/>
        <end position="200"/>
    </location>
</feature>
<feature type="domain" description="Chalcone/stilbene synthase C-terminal" evidence="6">
    <location>
        <begin position="221"/>
        <end position="358"/>
    </location>
</feature>
<dbReference type="PANTHER" id="PTHR11877:SF99">
    <property type="entry name" value="1,3,6,8-TETRAHYDROXYNAPHTHALENE SYNTHASE"/>
    <property type="match status" value="1"/>
</dbReference>
<protein>
    <submittedName>
        <fullName evidence="7">Type III polyketide synthase</fullName>
    </submittedName>
</protein>
<dbReference type="PIRSF" id="PIRSF000451">
    <property type="entry name" value="PKS_III"/>
    <property type="match status" value="1"/>
</dbReference>
<evidence type="ECO:0000259" key="5">
    <source>
        <dbReference type="Pfam" id="PF00195"/>
    </source>
</evidence>
<feature type="active site" description="Acyl-thioester intermediate" evidence="4">
    <location>
        <position position="140"/>
    </location>
</feature>
<evidence type="ECO:0000313" key="7">
    <source>
        <dbReference type="EMBL" id="PJF48530.1"/>
    </source>
</evidence>
<proteinExistence type="inferred from homology"/>
<organism evidence="7 8">
    <name type="scientific">Candidatus Thermofonsia Clade 3 bacterium</name>
    <dbReference type="NCBI Taxonomy" id="2364212"/>
    <lineage>
        <taxon>Bacteria</taxon>
        <taxon>Bacillati</taxon>
        <taxon>Chloroflexota</taxon>
        <taxon>Candidatus Thermofontia</taxon>
        <taxon>Candidatus Thermofonsia Clade 3</taxon>
    </lineage>
</organism>
<comment type="similarity">
    <text evidence="1">Belongs to the thiolase-like superfamily. Chalcone/stilbene synthases family.</text>
</comment>
<dbReference type="InterPro" id="IPR011141">
    <property type="entry name" value="Polyketide_synthase_type-III"/>
</dbReference>
<evidence type="ECO:0000256" key="1">
    <source>
        <dbReference type="ARBA" id="ARBA00005531"/>
    </source>
</evidence>
<dbReference type="Pfam" id="PF00195">
    <property type="entry name" value="Chal_sti_synt_N"/>
    <property type="match status" value="1"/>
</dbReference>
<sequence length="361" mass="39023">MAYLLSVGTALPPYAVTQEEAAAFSLRHFEGRLARHGQLMSIFSNARIAKRHFVAPLEWFSTPHHSLKERNDLYISSAEALGMAAAQQALDRGGVSPREVDFIVFVSTTGLATPSLDARLIAKLAMRSTTKRLPVWGLGCAGGVAGLARAAEFVRAFPDTLALLVAVETCSITFQFYDFSKKNFVATAIFADGAAAAVIAGEAWARRRTLAGRATLQYVASHSYLFPNSEHVMGWDVVDTGLSVVFAPEIPARIARDMRPVVDAFLNECRLDRSDLSHYVLHPGGARVIEAYREAFGLSEIALQSSSNVLCECGNMSSPTVLFVLERALQTNHIATGQYILMGALGPGFSSELALLRSAVL</sequence>
<evidence type="ECO:0000256" key="2">
    <source>
        <dbReference type="ARBA" id="ARBA00022679"/>
    </source>
</evidence>
<gene>
    <name evidence="7" type="ORF">CUN48_03085</name>
</gene>
<comment type="caution">
    <text evidence="7">The sequence shown here is derived from an EMBL/GenBank/DDBJ whole genome shotgun (WGS) entry which is preliminary data.</text>
</comment>
<dbReference type="EMBL" id="PGTN01000012">
    <property type="protein sequence ID" value="PJF48530.1"/>
    <property type="molecule type" value="Genomic_DNA"/>
</dbReference>